<evidence type="ECO:0000313" key="4">
    <source>
        <dbReference type="Proteomes" id="UP000008385"/>
    </source>
</evidence>
<dbReference type="CDD" id="cd12797">
    <property type="entry name" value="M23_peptidase"/>
    <property type="match status" value="1"/>
</dbReference>
<evidence type="ECO:0000259" key="2">
    <source>
        <dbReference type="Pfam" id="PF01551"/>
    </source>
</evidence>
<accession>F5XYD6</accession>
<dbReference type="eggNOG" id="COG0739">
    <property type="taxonomic scope" value="Bacteria"/>
</dbReference>
<protein>
    <recommendedName>
        <fullName evidence="2">M23ase beta-sheet core domain-containing protein</fullName>
    </recommendedName>
</protein>
<feature type="transmembrane region" description="Helical" evidence="1">
    <location>
        <begin position="23"/>
        <end position="45"/>
    </location>
</feature>
<dbReference type="Proteomes" id="UP000008385">
    <property type="component" value="Chromosome"/>
</dbReference>
<reference evidence="4" key="1">
    <citation type="submission" date="2006-01" db="EMBL/GenBank/DDBJ databases">
        <title>Genome of the cyst-dividing bacterium Ramlibacter tataouinensis.</title>
        <authorList>
            <person name="Barakat M."/>
            <person name="Ortet P."/>
            <person name="De Luca G."/>
            <person name="Jourlin-Castelli C."/>
            <person name="Ansaldi M."/>
            <person name="Py B."/>
            <person name="Fichant G."/>
            <person name="Coutinho P."/>
            <person name="Voulhoux R."/>
            <person name="Bastien O."/>
            <person name="Roy S."/>
            <person name="Marechal E."/>
            <person name="Henrissat B."/>
            <person name="Quentin Y."/>
            <person name="Noirot P."/>
            <person name="Filloux A."/>
            <person name="Mejean V."/>
            <person name="DuBow M."/>
            <person name="Barras F."/>
            <person name="Heulin T."/>
        </authorList>
    </citation>
    <scope>NUCLEOTIDE SEQUENCE [LARGE SCALE GENOMIC DNA]</scope>
    <source>
        <strain evidence="4">ATCC BAA-407 / DSM 14655 / LMG 21543 / TTB310</strain>
    </source>
</reference>
<feature type="domain" description="M23ase beta-sheet core" evidence="2">
    <location>
        <begin position="199"/>
        <end position="293"/>
    </location>
</feature>
<dbReference type="FunFam" id="2.70.70.10:FF:000006">
    <property type="entry name" value="M23 family peptidase"/>
    <property type="match status" value="1"/>
</dbReference>
<dbReference type="InterPro" id="IPR050570">
    <property type="entry name" value="Cell_wall_metabolism_enzyme"/>
</dbReference>
<dbReference type="KEGG" id="rta:Rta_08470"/>
<organism evidence="3 4">
    <name type="scientific">Ramlibacter tataouinensis (strain ATCC BAA-407 / DSM 14655 / LMG 21543 / TTB310)</name>
    <dbReference type="NCBI Taxonomy" id="365046"/>
    <lineage>
        <taxon>Bacteria</taxon>
        <taxon>Pseudomonadati</taxon>
        <taxon>Pseudomonadota</taxon>
        <taxon>Betaproteobacteria</taxon>
        <taxon>Burkholderiales</taxon>
        <taxon>Comamonadaceae</taxon>
        <taxon>Ramlibacter</taxon>
    </lineage>
</organism>
<dbReference type="PANTHER" id="PTHR21666">
    <property type="entry name" value="PEPTIDASE-RELATED"/>
    <property type="match status" value="1"/>
</dbReference>
<dbReference type="InterPro" id="IPR016047">
    <property type="entry name" value="M23ase_b-sheet_dom"/>
</dbReference>
<gene>
    <name evidence="3" type="ordered locus">Rta_08470</name>
</gene>
<dbReference type="Gene3D" id="2.70.70.10">
    <property type="entry name" value="Glucose Permease (Domain IIA)"/>
    <property type="match status" value="1"/>
</dbReference>
<dbReference type="Pfam" id="PF01551">
    <property type="entry name" value="Peptidase_M23"/>
    <property type="match status" value="1"/>
</dbReference>
<dbReference type="InterPro" id="IPR011055">
    <property type="entry name" value="Dup_hybrid_motif"/>
</dbReference>
<sequence length="317" mass="34190">MHFIITDGWGTKSRAVHLSGTRLVLAGLTVSVALMLAAAGLYHWVFLKGAREGWPVVGTLVRWIVKDEVAQRDRFVRENLDAMARQLGEMQAKLMQLDALGERVSGLAGVNPAELRSGPGRGGALVSGRPLSAQELQATLSELDRLAESRTDLLTVMESRLLDQRIKKMMAPSQRPIHDGHASSAFGWRIDPFTGRSALHTGIDFQADTGTPILAASGGVVVTQEHHPAYGNMVEVDHGNGLVTRYAHASKLDVKKGDLVKRGQKIAEVGNTGRSTGPHLHFEVLVQGVPQDPKKFLAAGRQGPQALAQGLPAPLRR</sequence>
<evidence type="ECO:0000313" key="3">
    <source>
        <dbReference type="EMBL" id="AEG91929.1"/>
    </source>
</evidence>
<dbReference type="OrthoDB" id="9815245at2"/>
<dbReference type="AlphaFoldDB" id="F5XYD6"/>
<name>F5XYD6_RAMTT</name>
<proteinExistence type="predicted"/>
<dbReference type="PATRIC" id="fig|365046.3.peg.869"/>
<dbReference type="STRING" id="365046.Rta_08470"/>
<dbReference type="PANTHER" id="PTHR21666:SF291">
    <property type="entry name" value="STAGE II SPORULATION PROTEIN Q"/>
    <property type="match status" value="1"/>
</dbReference>
<keyword evidence="1" id="KW-1133">Transmembrane helix</keyword>
<dbReference type="GO" id="GO:0004222">
    <property type="term" value="F:metalloendopeptidase activity"/>
    <property type="evidence" value="ECO:0007669"/>
    <property type="project" value="TreeGrafter"/>
</dbReference>
<keyword evidence="1" id="KW-0472">Membrane</keyword>
<evidence type="ECO:0000256" key="1">
    <source>
        <dbReference type="SAM" id="Phobius"/>
    </source>
</evidence>
<keyword evidence="4" id="KW-1185">Reference proteome</keyword>
<reference evidence="3 4" key="2">
    <citation type="journal article" date="2011" name="PLoS ONE">
        <title>The Cyst-Dividing Bacterium Ramlibacter tataouinensis TTB310 Genome Reveals a Well-Stocked Toolbox for Adaptation to a Desert Environment.</title>
        <authorList>
            <person name="De Luca G."/>
            <person name="Barakat M."/>
            <person name="Ortet P."/>
            <person name="Fochesato S."/>
            <person name="Jourlin-Castelli C."/>
            <person name="Ansaldi M."/>
            <person name="Py B."/>
            <person name="Fichant G."/>
            <person name="Coutinho P.M."/>
            <person name="Voulhoux R."/>
            <person name="Bastien O."/>
            <person name="Marechal E."/>
            <person name="Henrissat B."/>
            <person name="Quentin Y."/>
            <person name="Noirot P."/>
            <person name="Filloux A."/>
            <person name="Mejean V."/>
            <person name="Dubow M.S."/>
            <person name="Barras F."/>
            <person name="Barbe V."/>
            <person name="Weissenbach J."/>
            <person name="Mihalcescu I."/>
            <person name="Vermeglio A."/>
            <person name="Achouak W."/>
            <person name="Heulin T."/>
        </authorList>
    </citation>
    <scope>NUCLEOTIDE SEQUENCE [LARGE SCALE GENOMIC DNA]</scope>
    <source>
        <strain evidence="4">ATCC BAA-407 / DSM 14655 / LMG 21543 / TTB310</strain>
    </source>
</reference>
<dbReference type="EMBL" id="CP000245">
    <property type="protein sequence ID" value="AEG91929.1"/>
    <property type="molecule type" value="Genomic_DNA"/>
</dbReference>
<keyword evidence="1" id="KW-0812">Transmembrane</keyword>
<dbReference type="RefSeq" id="WP_013900162.1">
    <property type="nucleotide sequence ID" value="NC_015677.1"/>
</dbReference>
<dbReference type="SUPFAM" id="SSF51261">
    <property type="entry name" value="Duplicated hybrid motif"/>
    <property type="match status" value="1"/>
</dbReference>
<dbReference type="HOGENOM" id="CLU_029425_2_2_4"/>